<gene>
    <name evidence="1" type="ORF">SAMN05216323_11572</name>
</gene>
<sequence length="77" mass="8158">YNGVSGNGTDLIGFNLLPAGQIQIENGFRHEAGAGSDSFLYTSTGDGIMVARSFWSGVKGINRIGFLGFVSIRCVKD</sequence>
<evidence type="ECO:0000313" key="1">
    <source>
        <dbReference type="EMBL" id="SDD37171.1"/>
    </source>
</evidence>
<reference evidence="1 2" key="1">
    <citation type="submission" date="2016-09" db="EMBL/GenBank/DDBJ databases">
        <authorList>
            <person name="Capua I."/>
            <person name="De Benedictis P."/>
            <person name="Joannis T."/>
            <person name="Lombin L.H."/>
            <person name="Cattoli G."/>
        </authorList>
    </citation>
    <scope>NUCLEOTIDE SEQUENCE [LARGE SCALE GENOMIC DNA]</scope>
    <source>
        <strain evidence="1 2">A7P-90m</strain>
    </source>
</reference>
<dbReference type="Proteomes" id="UP000199452">
    <property type="component" value="Unassembled WGS sequence"/>
</dbReference>
<dbReference type="RefSeq" id="WP_212590595.1">
    <property type="nucleotide sequence ID" value="NZ_FMYP01000157.1"/>
</dbReference>
<keyword evidence="2" id="KW-1185">Reference proteome</keyword>
<name>A0A1G6U7A2_9BACT</name>
<dbReference type="EMBL" id="FMYP01000157">
    <property type="protein sequence ID" value="SDD37171.1"/>
    <property type="molecule type" value="Genomic_DNA"/>
</dbReference>
<feature type="non-terminal residue" evidence="1">
    <location>
        <position position="1"/>
    </location>
</feature>
<accession>A0A1G6U7A2</accession>
<proteinExistence type="predicted"/>
<evidence type="ECO:0000313" key="2">
    <source>
        <dbReference type="Proteomes" id="UP000199452"/>
    </source>
</evidence>
<protein>
    <submittedName>
        <fullName evidence="1">Uncharacterized protein</fullName>
    </submittedName>
</protein>
<organism evidence="1 2">
    <name type="scientific">Williamwhitmania taraxaci</name>
    <dbReference type="NCBI Taxonomy" id="1640674"/>
    <lineage>
        <taxon>Bacteria</taxon>
        <taxon>Pseudomonadati</taxon>
        <taxon>Bacteroidota</taxon>
        <taxon>Bacteroidia</taxon>
        <taxon>Bacteroidales</taxon>
        <taxon>Williamwhitmaniaceae</taxon>
        <taxon>Williamwhitmania</taxon>
    </lineage>
</organism>
<dbReference type="AlphaFoldDB" id="A0A1G6U7A2"/>